<dbReference type="Gene3D" id="6.10.250.690">
    <property type="match status" value="1"/>
</dbReference>
<dbReference type="GO" id="GO:0000156">
    <property type="term" value="F:phosphorelay response regulator activity"/>
    <property type="evidence" value="ECO:0007669"/>
    <property type="project" value="TreeGrafter"/>
</dbReference>
<keyword evidence="3" id="KW-0805">Transcription regulation</keyword>
<protein>
    <submittedName>
        <fullName evidence="10">Response regulator</fullName>
    </submittedName>
</protein>
<dbReference type="PROSITE" id="PS50110">
    <property type="entry name" value="RESPONSE_REGULATORY"/>
    <property type="match status" value="1"/>
</dbReference>
<dbReference type="InterPro" id="IPR036388">
    <property type="entry name" value="WH-like_DNA-bd_sf"/>
</dbReference>
<dbReference type="PROSITE" id="PS51755">
    <property type="entry name" value="OMPR_PHOB"/>
    <property type="match status" value="1"/>
</dbReference>
<dbReference type="Pfam" id="PF00486">
    <property type="entry name" value="Trans_reg_C"/>
    <property type="match status" value="1"/>
</dbReference>
<proteinExistence type="predicted"/>
<dbReference type="InterPro" id="IPR039420">
    <property type="entry name" value="WalR-like"/>
</dbReference>
<sequence length="221" mass="24165">MRILIVEDNATLAEGLTSVLRSSGYVVDAVGDGESAMAALAAHSFDLVLLDLSLPDMDGLDILSDIRARGTDCAVMVLTARGALDERIRGLDKGADDYMTKPFEVVEVEARIRALMRRLSGARNARLECGPLTFDLNARQAALNGTPLDLPARELNVLQILISRAEKVVSKTRIAERLSEFDEDISDNAVEQYVSRLRKRLEPHGVRIRTARGLGYCLEAG</sequence>
<evidence type="ECO:0000313" key="11">
    <source>
        <dbReference type="Proteomes" id="UP000433101"/>
    </source>
</evidence>
<evidence type="ECO:0000256" key="7">
    <source>
        <dbReference type="PROSITE-ProRule" id="PRU01091"/>
    </source>
</evidence>
<evidence type="ECO:0000256" key="6">
    <source>
        <dbReference type="PROSITE-ProRule" id="PRU00169"/>
    </source>
</evidence>
<evidence type="ECO:0000259" key="9">
    <source>
        <dbReference type="PROSITE" id="PS51755"/>
    </source>
</evidence>
<name>A0A7X3LTB4_9HYPH</name>
<dbReference type="SMART" id="SM00448">
    <property type="entry name" value="REC"/>
    <property type="match status" value="1"/>
</dbReference>
<dbReference type="SMART" id="SM00862">
    <property type="entry name" value="Trans_reg_C"/>
    <property type="match status" value="1"/>
</dbReference>
<evidence type="ECO:0000313" key="10">
    <source>
        <dbReference type="EMBL" id="MXN64698.1"/>
    </source>
</evidence>
<dbReference type="Pfam" id="PF00072">
    <property type="entry name" value="Response_reg"/>
    <property type="match status" value="1"/>
</dbReference>
<feature type="DNA-binding region" description="OmpR/PhoB-type" evidence="7">
    <location>
        <begin position="124"/>
        <end position="220"/>
    </location>
</feature>
<dbReference type="Proteomes" id="UP000433101">
    <property type="component" value="Unassembled WGS sequence"/>
</dbReference>
<dbReference type="InterPro" id="IPR001867">
    <property type="entry name" value="OmpR/PhoB-type_DNA-bd"/>
</dbReference>
<feature type="domain" description="Response regulatory" evidence="8">
    <location>
        <begin position="2"/>
        <end position="116"/>
    </location>
</feature>
<keyword evidence="11" id="KW-1185">Reference proteome</keyword>
<dbReference type="EMBL" id="WUMV01000003">
    <property type="protein sequence ID" value="MXN64698.1"/>
    <property type="molecule type" value="Genomic_DNA"/>
</dbReference>
<dbReference type="GO" id="GO:0032993">
    <property type="term" value="C:protein-DNA complex"/>
    <property type="evidence" value="ECO:0007669"/>
    <property type="project" value="TreeGrafter"/>
</dbReference>
<dbReference type="CDD" id="cd00383">
    <property type="entry name" value="trans_reg_C"/>
    <property type="match status" value="1"/>
</dbReference>
<dbReference type="GO" id="GO:0005829">
    <property type="term" value="C:cytosol"/>
    <property type="evidence" value="ECO:0007669"/>
    <property type="project" value="TreeGrafter"/>
</dbReference>
<evidence type="ECO:0000256" key="2">
    <source>
        <dbReference type="ARBA" id="ARBA00023012"/>
    </source>
</evidence>
<keyword evidence="2" id="KW-0902">Two-component regulatory system</keyword>
<reference evidence="10 11" key="1">
    <citation type="submission" date="2019-12" db="EMBL/GenBank/DDBJ databases">
        <authorList>
            <person name="Li M."/>
        </authorList>
    </citation>
    <scope>NUCLEOTIDE SEQUENCE [LARGE SCALE GENOMIC DNA]</scope>
    <source>
        <strain evidence="10 11">GBMRC 2046</strain>
    </source>
</reference>
<evidence type="ECO:0000256" key="1">
    <source>
        <dbReference type="ARBA" id="ARBA00022553"/>
    </source>
</evidence>
<dbReference type="PANTHER" id="PTHR48111">
    <property type="entry name" value="REGULATOR OF RPOS"/>
    <property type="match status" value="1"/>
</dbReference>
<dbReference type="GO" id="GO:0006355">
    <property type="term" value="P:regulation of DNA-templated transcription"/>
    <property type="evidence" value="ECO:0007669"/>
    <property type="project" value="InterPro"/>
</dbReference>
<evidence type="ECO:0000256" key="4">
    <source>
        <dbReference type="ARBA" id="ARBA00023125"/>
    </source>
</evidence>
<dbReference type="SUPFAM" id="SSF52172">
    <property type="entry name" value="CheY-like"/>
    <property type="match status" value="1"/>
</dbReference>
<feature type="domain" description="OmpR/PhoB-type" evidence="9">
    <location>
        <begin position="124"/>
        <end position="220"/>
    </location>
</feature>
<dbReference type="GO" id="GO:0000976">
    <property type="term" value="F:transcription cis-regulatory region binding"/>
    <property type="evidence" value="ECO:0007669"/>
    <property type="project" value="TreeGrafter"/>
</dbReference>
<organism evidence="10 11">
    <name type="scientific">Stappia sediminis</name>
    <dbReference type="NCBI Taxonomy" id="2692190"/>
    <lineage>
        <taxon>Bacteria</taxon>
        <taxon>Pseudomonadati</taxon>
        <taxon>Pseudomonadota</taxon>
        <taxon>Alphaproteobacteria</taxon>
        <taxon>Hyphomicrobiales</taxon>
        <taxon>Stappiaceae</taxon>
        <taxon>Stappia</taxon>
    </lineage>
</organism>
<feature type="modified residue" description="4-aspartylphosphate" evidence="6">
    <location>
        <position position="51"/>
    </location>
</feature>
<dbReference type="CDD" id="cd17624">
    <property type="entry name" value="REC_OmpR_PmrA-like"/>
    <property type="match status" value="1"/>
</dbReference>
<evidence type="ECO:0000256" key="3">
    <source>
        <dbReference type="ARBA" id="ARBA00023015"/>
    </source>
</evidence>
<dbReference type="FunFam" id="3.40.50.2300:FF:000002">
    <property type="entry name" value="DNA-binding response regulator PhoP"/>
    <property type="match status" value="1"/>
</dbReference>
<evidence type="ECO:0000256" key="5">
    <source>
        <dbReference type="ARBA" id="ARBA00023163"/>
    </source>
</evidence>
<dbReference type="PANTHER" id="PTHR48111:SF67">
    <property type="entry name" value="TRANSCRIPTIONAL REGULATORY PROTEIN TCTD"/>
    <property type="match status" value="1"/>
</dbReference>
<evidence type="ECO:0000259" key="8">
    <source>
        <dbReference type="PROSITE" id="PS50110"/>
    </source>
</evidence>
<comment type="caution">
    <text evidence="10">The sequence shown here is derived from an EMBL/GenBank/DDBJ whole genome shotgun (WGS) entry which is preliminary data.</text>
</comment>
<dbReference type="Gene3D" id="1.10.10.10">
    <property type="entry name" value="Winged helix-like DNA-binding domain superfamily/Winged helix DNA-binding domain"/>
    <property type="match status" value="1"/>
</dbReference>
<keyword evidence="4 7" id="KW-0238">DNA-binding</keyword>
<dbReference type="Gene3D" id="3.40.50.2300">
    <property type="match status" value="1"/>
</dbReference>
<gene>
    <name evidence="10" type="ORF">GR183_07255</name>
</gene>
<dbReference type="RefSeq" id="WP_160774956.1">
    <property type="nucleotide sequence ID" value="NZ_WUMV01000003.1"/>
</dbReference>
<keyword evidence="1 6" id="KW-0597">Phosphoprotein</keyword>
<dbReference type="InterPro" id="IPR011006">
    <property type="entry name" value="CheY-like_superfamily"/>
</dbReference>
<dbReference type="InterPro" id="IPR001789">
    <property type="entry name" value="Sig_transdc_resp-reg_receiver"/>
</dbReference>
<accession>A0A7X3LTB4</accession>
<keyword evidence="5" id="KW-0804">Transcription</keyword>
<dbReference type="AlphaFoldDB" id="A0A7X3LTB4"/>